<gene>
    <name evidence="2" type="ORF">KDA27_13580</name>
</gene>
<dbReference type="InterPro" id="IPR009875">
    <property type="entry name" value="PilZ_domain"/>
</dbReference>
<dbReference type="GO" id="GO:0035438">
    <property type="term" value="F:cyclic-di-GMP binding"/>
    <property type="evidence" value="ECO:0007669"/>
    <property type="project" value="InterPro"/>
</dbReference>
<evidence type="ECO:0000313" key="3">
    <source>
        <dbReference type="Proteomes" id="UP000739538"/>
    </source>
</evidence>
<dbReference type="Proteomes" id="UP000739538">
    <property type="component" value="Unassembled WGS sequence"/>
</dbReference>
<name>A0A956SEZ3_UNCEI</name>
<evidence type="ECO:0000259" key="1">
    <source>
        <dbReference type="Pfam" id="PF07238"/>
    </source>
</evidence>
<dbReference type="AlphaFoldDB" id="A0A956SEZ3"/>
<reference evidence="2" key="1">
    <citation type="submission" date="2020-04" db="EMBL/GenBank/DDBJ databases">
        <authorList>
            <person name="Zhang T."/>
        </authorList>
    </citation>
    <scope>NUCLEOTIDE SEQUENCE</scope>
    <source>
        <strain evidence="2">HKST-UBA02</strain>
    </source>
</reference>
<proteinExistence type="predicted"/>
<feature type="domain" description="PilZ" evidence="1">
    <location>
        <begin position="180"/>
        <end position="295"/>
    </location>
</feature>
<comment type="caution">
    <text evidence="2">The sequence shown here is derived from an EMBL/GenBank/DDBJ whole genome shotgun (WGS) entry which is preliminary data.</text>
</comment>
<protein>
    <submittedName>
        <fullName evidence="2">PilZ domain-containing protein</fullName>
    </submittedName>
</protein>
<accession>A0A956SEZ3</accession>
<dbReference type="EMBL" id="JAGQHS010000069">
    <property type="protein sequence ID" value="MCA9756829.1"/>
    <property type="molecule type" value="Genomic_DNA"/>
</dbReference>
<reference evidence="2" key="2">
    <citation type="journal article" date="2021" name="Microbiome">
        <title>Successional dynamics and alternative stable states in a saline activated sludge microbial community over 9 years.</title>
        <authorList>
            <person name="Wang Y."/>
            <person name="Ye J."/>
            <person name="Ju F."/>
            <person name="Liu L."/>
            <person name="Boyd J.A."/>
            <person name="Deng Y."/>
            <person name="Parks D.H."/>
            <person name="Jiang X."/>
            <person name="Yin X."/>
            <person name="Woodcroft B.J."/>
            <person name="Tyson G.W."/>
            <person name="Hugenholtz P."/>
            <person name="Polz M.F."/>
            <person name="Zhang T."/>
        </authorList>
    </citation>
    <scope>NUCLEOTIDE SEQUENCE</scope>
    <source>
        <strain evidence="2">HKST-UBA02</strain>
    </source>
</reference>
<dbReference type="Pfam" id="PF07238">
    <property type="entry name" value="PilZ"/>
    <property type="match status" value="1"/>
</dbReference>
<evidence type="ECO:0000313" key="2">
    <source>
        <dbReference type="EMBL" id="MCA9756829.1"/>
    </source>
</evidence>
<organism evidence="2 3">
    <name type="scientific">Eiseniibacteriota bacterium</name>
    <dbReference type="NCBI Taxonomy" id="2212470"/>
    <lineage>
        <taxon>Bacteria</taxon>
        <taxon>Candidatus Eiseniibacteriota</taxon>
    </lineage>
</organism>
<sequence>MNLDLLQLREILEGCYGKALLDRLLPEDDEYPERMPFPEGGLSEEVDADALADLYRECLSTGAYLRALSLLKIVGEAWGPTPELLSLLSEALDLEDQELSTDPLPREFLGTQRARLAWSVIQKDTLAFAPCDGTKVNHGSAAWIVSRADDVGDQRLPDGLALVWLSTTRVAGALRPAGTRKQSRRRLELSCNIVFVGPIREKTGLSRVSAELQDLSDTGAGVQVRDRFGRMAGASLKGSRVRLELRKPDQKDPMVTLATIRWVDQETSETHGQVCRLGLKFEDPPQEFLSSVEELLSPGKGDVQYLWSLWESDSKKA</sequence>